<feature type="transmembrane region" description="Helical" evidence="3">
    <location>
        <begin position="283"/>
        <end position="310"/>
    </location>
</feature>
<feature type="transmembrane region" description="Helical" evidence="3">
    <location>
        <begin position="219"/>
        <end position="237"/>
    </location>
</feature>
<keyword evidence="5" id="KW-0012">Acyltransferase</keyword>
<dbReference type="AlphaFoldDB" id="A0A6G3ZXN7"/>
<feature type="transmembrane region" description="Helical" evidence="3">
    <location>
        <begin position="47"/>
        <end position="71"/>
    </location>
</feature>
<feature type="transmembrane region" description="Helical" evidence="3">
    <location>
        <begin position="316"/>
        <end position="335"/>
    </location>
</feature>
<comment type="subcellular location">
    <subcellularLocation>
        <location evidence="1">Membrane</location>
    </subcellularLocation>
</comment>
<evidence type="ECO:0000256" key="1">
    <source>
        <dbReference type="ARBA" id="ARBA00004370"/>
    </source>
</evidence>
<organism evidence="5">
    <name type="scientific">Paenibacillus sp. SYP-B3998</name>
    <dbReference type="NCBI Taxonomy" id="2678564"/>
    <lineage>
        <taxon>Bacteria</taxon>
        <taxon>Bacillati</taxon>
        <taxon>Bacillota</taxon>
        <taxon>Bacilli</taxon>
        <taxon>Bacillales</taxon>
        <taxon>Paenibacillaceae</taxon>
        <taxon>Paenibacillus</taxon>
    </lineage>
</organism>
<comment type="caution">
    <text evidence="5">The sequence shown here is derived from an EMBL/GenBank/DDBJ whole genome shotgun (WGS) entry which is preliminary data.</text>
</comment>
<name>A0A6G3ZXN7_9BACL</name>
<feature type="transmembrane region" description="Helical" evidence="3">
    <location>
        <begin position="178"/>
        <end position="198"/>
    </location>
</feature>
<keyword evidence="3" id="KW-1133">Transmembrane helix</keyword>
<evidence type="ECO:0000259" key="4">
    <source>
        <dbReference type="Pfam" id="PF01757"/>
    </source>
</evidence>
<keyword evidence="5" id="KW-0808">Transferase</keyword>
<protein>
    <submittedName>
        <fullName evidence="5">Acyltransferase</fullName>
    </submittedName>
</protein>
<keyword evidence="3" id="KW-0472">Membrane</keyword>
<proteinExistence type="inferred from homology"/>
<sequence>MENNFVPHANSKRVFYLDFVRGLAVFFMIMQHAMILYERSSGEGNTLLGNMFIFLGTAPAAPVFIFIMGVFATRSKKSLKENVVRGCKIFAFGYVLNLLRFTLPLSLTSEPYDSGQDPLSLLFITDIFQLAGLSLIFFSALKKFTNHVFILPAIILGILLISPYLWGLKSDLYIFEPLWGTSANTEFPLFPWGVYYLLGMYVSKHFRTQTLEKKVKKNLFIGSLILGLIGVVTIPLFPIGDYYRSGLSIHLFMMSFIFVWLLLSNFLVAQLNKVGFHKLLDAIYFWSSHVTGIYIIQWVIFGWSILLLGVHQMTDYAAMIFGLIVLLITDVSLRFTNLKRILPKL</sequence>
<evidence type="ECO:0000313" key="5">
    <source>
        <dbReference type="EMBL" id="NEW06850.1"/>
    </source>
</evidence>
<feature type="transmembrane region" description="Helical" evidence="3">
    <location>
        <begin position="14"/>
        <end position="35"/>
    </location>
</feature>
<feature type="domain" description="Acyltransferase 3" evidence="4">
    <location>
        <begin position="16"/>
        <end position="326"/>
    </location>
</feature>
<evidence type="ECO:0000256" key="3">
    <source>
        <dbReference type="SAM" id="Phobius"/>
    </source>
</evidence>
<dbReference type="EMBL" id="JAAIKC010000003">
    <property type="protein sequence ID" value="NEW06850.1"/>
    <property type="molecule type" value="Genomic_DNA"/>
</dbReference>
<dbReference type="Pfam" id="PF01757">
    <property type="entry name" value="Acyl_transf_3"/>
    <property type="match status" value="1"/>
</dbReference>
<dbReference type="InterPro" id="IPR002656">
    <property type="entry name" value="Acyl_transf_3_dom"/>
</dbReference>
<keyword evidence="3" id="KW-0812">Transmembrane</keyword>
<evidence type="ECO:0000256" key="2">
    <source>
        <dbReference type="ARBA" id="ARBA00007400"/>
    </source>
</evidence>
<feature type="transmembrane region" description="Helical" evidence="3">
    <location>
        <begin position="121"/>
        <end position="141"/>
    </location>
</feature>
<dbReference type="GO" id="GO:0016747">
    <property type="term" value="F:acyltransferase activity, transferring groups other than amino-acyl groups"/>
    <property type="evidence" value="ECO:0007669"/>
    <property type="project" value="InterPro"/>
</dbReference>
<accession>A0A6G3ZXN7</accession>
<feature type="transmembrane region" description="Helical" evidence="3">
    <location>
        <begin position="249"/>
        <end position="271"/>
    </location>
</feature>
<dbReference type="RefSeq" id="WP_163946579.1">
    <property type="nucleotide sequence ID" value="NZ_JAAIKC010000003.1"/>
</dbReference>
<feature type="transmembrane region" description="Helical" evidence="3">
    <location>
        <begin position="83"/>
        <end position="101"/>
    </location>
</feature>
<reference evidence="5" key="1">
    <citation type="submission" date="2020-02" db="EMBL/GenBank/DDBJ databases">
        <authorList>
            <person name="Shen X.-R."/>
            <person name="Zhang Y.-X."/>
        </authorList>
    </citation>
    <scope>NUCLEOTIDE SEQUENCE</scope>
    <source>
        <strain evidence="5">SYP-B3998</strain>
    </source>
</reference>
<comment type="similarity">
    <text evidence="2">Belongs to the acyltransferase 3 family.</text>
</comment>
<feature type="transmembrane region" description="Helical" evidence="3">
    <location>
        <begin position="148"/>
        <end position="166"/>
    </location>
</feature>
<gene>
    <name evidence="5" type="ORF">GK047_12620</name>
</gene>